<name>A0A368FQ22_ANCCA</name>
<protein>
    <submittedName>
        <fullName evidence="1">Uncharacterized protein</fullName>
    </submittedName>
</protein>
<organism evidence="1 2">
    <name type="scientific">Ancylostoma caninum</name>
    <name type="common">Dog hookworm</name>
    <dbReference type="NCBI Taxonomy" id="29170"/>
    <lineage>
        <taxon>Eukaryota</taxon>
        <taxon>Metazoa</taxon>
        <taxon>Ecdysozoa</taxon>
        <taxon>Nematoda</taxon>
        <taxon>Chromadorea</taxon>
        <taxon>Rhabditida</taxon>
        <taxon>Rhabditina</taxon>
        <taxon>Rhabditomorpha</taxon>
        <taxon>Strongyloidea</taxon>
        <taxon>Ancylostomatidae</taxon>
        <taxon>Ancylostomatinae</taxon>
        <taxon>Ancylostoma</taxon>
    </lineage>
</organism>
<proteinExistence type="predicted"/>
<evidence type="ECO:0000313" key="2">
    <source>
        <dbReference type="Proteomes" id="UP000252519"/>
    </source>
</evidence>
<evidence type="ECO:0000313" key="1">
    <source>
        <dbReference type="EMBL" id="RCN34341.1"/>
    </source>
</evidence>
<sequence>MRPTERSYASNSAFIGDTTQKSDYTTKKVDICPAENVLTRRDKSYEFSATRNGHNFYHHRITHGNRSHSTLVPVA</sequence>
<dbReference type="Proteomes" id="UP000252519">
    <property type="component" value="Unassembled WGS sequence"/>
</dbReference>
<gene>
    <name evidence="1" type="ORF">ANCCAN_19812</name>
</gene>
<accession>A0A368FQ22</accession>
<dbReference type="EMBL" id="JOJR01000793">
    <property type="protein sequence ID" value="RCN34341.1"/>
    <property type="molecule type" value="Genomic_DNA"/>
</dbReference>
<keyword evidence="2" id="KW-1185">Reference proteome</keyword>
<dbReference type="OrthoDB" id="365640at2759"/>
<comment type="caution">
    <text evidence="1">The sequence shown here is derived from an EMBL/GenBank/DDBJ whole genome shotgun (WGS) entry which is preliminary data.</text>
</comment>
<reference evidence="1 2" key="1">
    <citation type="submission" date="2014-10" db="EMBL/GenBank/DDBJ databases">
        <title>Draft genome of the hookworm Ancylostoma caninum.</title>
        <authorList>
            <person name="Mitreva M."/>
        </authorList>
    </citation>
    <scope>NUCLEOTIDE SEQUENCE [LARGE SCALE GENOMIC DNA]</scope>
    <source>
        <strain evidence="1 2">Baltimore</strain>
    </source>
</reference>
<dbReference type="AlphaFoldDB" id="A0A368FQ22"/>